<feature type="domain" description="4Fe-4S ferredoxin-type" evidence="4">
    <location>
        <begin position="88"/>
        <end position="117"/>
    </location>
</feature>
<keyword evidence="3" id="KW-0411">Iron-sulfur</keyword>
<dbReference type="PANTHER" id="PTHR43534">
    <property type="entry name" value="MIND SUPERFAMILY P-LOOP ATPASE CONTAINING AN INSERTED FERREDOXIN DOMAIN"/>
    <property type="match status" value="1"/>
</dbReference>
<gene>
    <name evidence="5" type="ORF">BARAN1_0812</name>
</gene>
<evidence type="ECO:0000256" key="2">
    <source>
        <dbReference type="ARBA" id="ARBA00023004"/>
    </source>
</evidence>
<dbReference type="AlphaFoldDB" id="A0A2X3KZA6"/>
<dbReference type="PROSITE" id="PS00198">
    <property type="entry name" value="4FE4S_FER_1"/>
    <property type="match status" value="1"/>
</dbReference>
<evidence type="ECO:0000256" key="1">
    <source>
        <dbReference type="ARBA" id="ARBA00022723"/>
    </source>
</evidence>
<sequence length="321" mass="33201">MTELVVISGKGGTGKTTVVASLAALAHDAVLADCDVDAADLHLLLQPQVQKTIGYEGSEVAMIDVKACTACGACQAACRFGAISCRDGAYAVDPLSCEGCGACAYVCPAGAVRLQPRFSGWIYISKSPYGTLVHGELKPGEEASGKLVAQVKWRARELARLEGQKLLLVDGAPGIGCPVIASLSGAHAVLIVTEPSLSAFHDLERVVAVARHFRAQPLVAINKADLAPDLADEIDAYAQGEGIPVLAKIPYDEQVVAALVAQHPVVEYGSGPAAKAMRALWGRLSDTVGLRAGPATERLSTEPTCGGFLPSTDADTMAGKG</sequence>
<accession>A0A2X3KZA6</accession>
<dbReference type="InterPro" id="IPR002586">
    <property type="entry name" value="CobQ/CobB/MinD/ParA_Nub-bd_dom"/>
</dbReference>
<dbReference type="Gene3D" id="3.40.50.300">
    <property type="entry name" value="P-loop containing nucleotide triphosphate hydrolases"/>
    <property type="match status" value="2"/>
</dbReference>
<dbReference type="RefSeq" id="WP_122031092.1">
    <property type="nucleotide sequence ID" value="NZ_LS483254.1"/>
</dbReference>
<organism evidence="5 6">
    <name type="scientific">Candidatus Bipolaricaulis anaerobius</name>
    <dbReference type="NCBI Taxonomy" id="2026885"/>
    <lineage>
        <taxon>Bacteria</taxon>
        <taxon>Candidatus Bipolaricaulota</taxon>
        <taxon>Candidatus Bipolaricaulia</taxon>
        <taxon>Candidatus Bipolaricaulales</taxon>
        <taxon>Candidatus Bipolaricaulaceae</taxon>
        <taxon>Candidatus Bipolaricaulis</taxon>
    </lineage>
</organism>
<dbReference type="CDD" id="cd03110">
    <property type="entry name" value="SIMIBI_bact_arch"/>
    <property type="match status" value="1"/>
</dbReference>
<reference evidence="6" key="1">
    <citation type="submission" date="2018-05" db="EMBL/GenBank/DDBJ databases">
        <authorList>
            <person name="Hao L."/>
        </authorList>
    </citation>
    <scope>NUCLEOTIDE SEQUENCE [LARGE SCALE GENOMIC DNA]</scope>
</reference>
<dbReference type="Gene3D" id="3.30.70.20">
    <property type="match status" value="1"/>
</dbReference>
<dbReference type="InterPro" id="IPR017900">
    <property type="entry name" value="4Fe4S_Fe_S_CS"/>
</dbReference>
<dbReference type="Pfam" id="PF01656">
    <property type="entry name" value="CbiA"/>
    <property type="match status" value="1"/>
</dbReference>
<dbReference type="GO" id="GO:0046872">
    <property type="term" value="F:metal ion binding"/>
    <property type="evidence" value="ECO:0007669"/>
    <property type="project" value="UniProtKB-KW"/>
</dbReference>
<evidence type="ECO:0000313" key="5">
    <source>
        <dbReference type="EMBL" id="SQD92836.1"/>
    </source>
</evidence>
<feature type="domain" description="4Fe-4S ferredoxin-type" evidence="4">
    <location>
        <begin position="59"/>
        <end position="87"/>
    </location>
</feature>
<dbReference type="InterPro" id="IPR017896">
    <property type="entry name" value="4Fe4S_Fe-S-bd"/>
</dbReference>
<evidence type="ECO:0000313" key="6">
    <source>
        <dbReference type="Proteomes" id="UP000249818"/>
    </source>
</evidence>
<dbReference type="KEGG" id="bana:BARAN1_0812"/>
<dbReference type="SUPFAM" id="SSF52540">
    <property type="entry name" value="P-loop containing nucleoside triphosphate hydrolases"/>
    <property type="match status" value="1"/>
</dbReference>
<dbReference type="EMBL" id="LS483254">
    <property type="protein sequence ID" value="SQD92836.1"/>
    <property type="molecule type" value="Genomic_DNA"/>
</dbReference>
<keyword evidence="2" id="KW-0408">Iron</keyword>
<name>A0A2X3KZA6_9BACT</name>
<proteinExistence type="predicted"/>
<dbReference type="PANTHER" id="PTHR43534:SF1">
    <property type="entry name" value="4FE-4S CLUSTER CONTAINING PARA FAMILY ATPASE PROTEIN"/>
    <property type="match status" value="1"/>
</dbReference>
<keyword evidence="1" id="KW-0479">Metal-binding</keyword>
<keyword evidence="6" id="KW-1185">Reference proteome</keyword>
<protein>
    <submittedName>
        <fullName evidence="5">MinD superfamily P-loop ATPase</fullName>
    </submittedName>
</protein>
<dbReference type="OrthoDB" id="9778602at2"/>
<dbReference type="GO" id="GO:0051536">
    <property type="term" value="F:iron-sulfur cluster binding"/>
    <property type="evidence" value="ECO:0007669"/>
    <property type="project" value="UniProtKB-KW"/>
</dbReference>
<dbReference type="InterPro" id="IPR027417">
    <property type="entry name" value="P-loop_NTPase"/>
</dbReference>
<dbReference type="PROSITE" id="PS51379">
    <property type="entry name" value="4FE4S_FER_2"/>
    <property type="match status" value="2"/>
</dbReference>
<evidence type="ECO:0000259" key="4">
    <source>
        <dbReference type="PROSITE" id="PS51379"/>
    </source>
</evidence>
<dbReference type="SUPFAM" id="SSF54862">
    <property type="entry name" value="4Fe-4S ferredoxins"/>
    <property type="match status" value="1"/>
</dbReference>
<evidence type="ECO:0000256" key="3">
    <source>
        <dbReference type="ARBA" id="ARBA00023014"/>
    </source>
</evidence>
<dbReference type="Pfam" id="PF00037">
    <property type="entry name" value="Fer4"/>
    <property type="match status" value="2"/>
</dbReference>
<dbReference type="Proteomes" id="UP000249818">
    <property type="component" value="Chromosome BARAN1"/>
</dbReference>